<dbReference type="SUPFAM" id="SSF88946">
    <property type="entry name" value="Sigma2 domain of RNA polymerase sigma factors"/>
    <property type="match status" value="1"/>
</dbReference>
<dbReference type="Gene3D" id="1.10.10.10">
    <property type="entry name" value="Winged helix-like DNA-binding domain superfamily/Winged helix DNA-binding domain"/>
    <property type="match status" value="1"/>
</dbReference>
<dbReference type="InterPro" id="IPR036388">
    <property type="entry name" value="WH-like_DNA-bd_sf"/>
</dbReference>
<dbReference type="GeneID" id="85011219"/>
<evidence type="ECO:0000256" key="1">
    <source>
        <dbReference type="ARBA" id="ARBA00023015"/>
    </source>
</evidence>
<accession>A0A3S4TD45</accession>
<dbReference type="InterPro" id="IPR013325">
    <property type="entry name" value="RNA_pol_sigma_r2"/>
</dbReference>
<dbReference type="InterPro" id="IPR014284">
    <property type="entry name" value="RNA_pol_sigma-70_dom"/>
</dbReference>
<dbReference type="InterPro" id="IPR050239">
    <property type="entry name" value="Sigma-70_RNA_pol_init_factors"/>
</dbReference>
<dbReference type="InterPro" id="IPR009042">
    <property type="entry name" value="RNA_pol_sigma70_r1_2"/>
</dbReference>
<evidence type="ECO:0000313" key="6">
    <source>
        <dbReference type="EMBL" id="VEH14331.1"/>
    </source>
</evidence>
<keyword evidence="3" id="KW-0238">DNA-binding</keyword>
<dbReference type="Proteomes" id="UP000274578">
    <property type="component" value="Chromosome 1"/>
</dbReference>
<dbReference type="Gene3D" id="1.10.601.10">
    <property type="entry name" value="RNA Polymerase Primary Sigma Factor"/>
    <property type="match status" value="1"/>
</dbReference>
<evidence type="ECO:0000256" key="2">
    <source>
        <dbReference type="ARBA" id="ARBA00023082"/>
    </source>
</evidence>
<dbReference type="PRINTS" id="PR00046">
    <property type="entry name" value="SIGMA70FCT"/>
</dbReference>
<dbReference type="SUPFAM" id="SSF88659">
    <property type="entry name" value="Sigma3 and sigma4 domains of RNA polymerase sigma factors"/>
    <property type="match status" value="1"/>
</dbReference>
<keyword evidence="1" id="KW-0805">Transcription regulation</keyword>
<dbReference type="InterPro" id="IPR000943">
    <property type="entry name" value="RNA_pol_sigma70"/>
</dbReference>
<dbReference type="Pfam" id="PF04545">
    <property type="entry name" value="Sigma70_r4"/>
    <property type="match status" value="1"/>
</dbReference>
<dbReference type="AlphaFoldDB" id="A0A3S4TD45"/>
<dbReference type="GO" id="GO:0016987">
    <property type="term" value="F:sigma factor activity"/>
    <property type="evidence" value="ECO:0007669"/>
    <property type="project" value="UniProtKB-KW"/>
</dbReference>
<sequence>MKIIKTGKPLSERESESLNIYLNEIGKETILSDDEEKQLSKQIMAGGAAAERAIGKLTSANLRFVVSIAKQYVDRGVAILDLISEGNIGLMKAARSFDGSRGLRFVGYAEPFVRKAVEAAVNEQSGIFRLPKHEHSAEEKANSRAFSVDAPLQNGKNVNLLSILSDPTAARPDQEALETSVKEELREAMNILDNRERNVVEAFYGIGQPHLTFAEIGEKMGLKRERVRQIRNKAVRKLNRNTTSDMLKAYLE</sequence>
<gene>
    <name evidence="6" type="primary">rpoD_1</name>
    <name evidence="6" type="ORF">NCTC13071_00301</name>
</gene>
<dbReference type="InterPro" id="IPR007627">
    <property type="entry name" value="RNA_pol_sigma70_r2"/>
</dbReference>
<dbReference type="PIRSF" id="PIRSF000770">
    <property type="entry name" value="RNA_pol_sigma-SigE/K"/>
    <property type="match status" value="1"/>
</dbReference>
<evidence type="ECO:0000256" key="3">
    <source>
        <dbReference type="ARBA" id="ARBA00023125"/>
    </source>
</evidence>
<evidence type="ECO:0000256" key="4">
    <source>
        <dbReference type="ARBA" id="ARBA00023163"/>
    </source>
</evidence>
<evidence type="ECO:0000313" key="7">
    <source>
        <dbReference type="Proteomes" id="UP000274578"/>
    </source>
</evidence>
<dbReference type="RefSeq" id="WP_018919457.1">
    <property type="nucleotide sequence ID" value="NZ_LR134384.1"/>
</dbReference>
<dbReference type="EMBL" id="LR134384">
    <property type="protein sequence ID" value="VEH14331.1"/>
    <property type="molecule type" value="Genomic_DNA"/>
</dbReference>
<evidence type="ECO:0000259" key="5">
    <source>
        <dbReference type="PROSITE" id="PS00715"/>
    </source>
</evidence>
<dbReference type="PANTHER" id="PTHR30603">
    <property type="entry name" value="RNA POLYMERASE SIGMA FACTOR RPO"/>
    <property type="match status" value="1"/>
</dbReference>
<dbReference type="InterPro" id="IPR013324">
    <property type="entry name" value="RNA_pol_sigma_r3/r4-like"/>
</dbReference>
<dbReference type="Pfam" id="PF04542">
    <property type="entry name" value="Sigma70_r2"/>
    <property type="match status" value="1"/>
</dbReference>
<reference evidence="6 7" key="1">
    <citation type="submission" date="2018-12" db="EMBL/GenBank/DDBJ databases">
        <authorList>
            <consortium name="Pathogen Informatics"/>
        </authorList>
    </citation>
    <scope>NUCLEOTIDE SEQUENCE [LARGE SCALE GENOMIC DNA]</scope>
    <source>
        <strain evidence="6 7">NCTC13071</strain>
    </source>
</reference>
<dbReference type="GO" id="GO:0003677">
    <property type="term" value="F:DNA binding"/>
    <property type="evidence" value="ECO:0007669"/>
    <property type="project" value="UniProtKB-KW"/>
</dbReference>
<keyword evidence="2" id="KW-0731">Sigma factor</keyword>
<dbReference type="NCBIfam" id="TIGR02937">
    <property type="entry name" value="sigma70-ECF"/>
    <property type="match status" value="1"/>
</dbReference>
<dbReference type="InterPro" id="IPR007630">
    <property type="entry name" value="RNA_pol_sigma70_r4"/>
</dbReference>
<proteinExistence type="predicted"/>
<dbReference type="KEGG" id="poc:NCTC13071_00301"/>
<name>A0A3S4TD45_9BACT</name>
<dbReference type="Pfam" id="PF00140">
    <property type="entry name" value="Sigma70_r1_2"/>
    <property type="match status" value="1"/>
</dbReference>
<protein>
    <submittedName>
        <fullName evidence="6">RNA polymerase sigma factor rpoD</fullName>
    </submittedName>
</protein>
<dbReference type="CDD" id="cd06171">
    <property type="entry name" value="Sigma70_r4"/>
    <property type="match status" value="1"/>
</dbReference>
<feature type="domain" description="RNA polymerase sigma-70" evidence="5">
    <location>
        <begin position="81"/>
        <end position="94"/>
    </location>
</feature>
<organism evidence="6 7">
    <name type="scientific">Segatella oris</name>
    <dbReference type="NCBI Taxonomy" id="28135"/>
    <lineage>
        <taxon>Bacteria</taxon>
        <taxon>Pseudomonadati</taxon>
        <taxon>Bacteroidota</taxon>
        <taxon>Bacteroidia</taxon>
        <taxon>Bacteroidales</taxon>
        <taxon>Prevotellaceae</taxon>
        <taxon>Segatella</taxon>
    </lineage>
</organism>
<dbReference type="PROSITE" id="PS00715">
    <property type="entry name" value="SIGMA70_1"/>
    <property type="match status" value="1"/>
</dbReference>
<keyword evidence="4" id="KW-0804">Transcription</keyword>
<dbReference type="PANTHER" id="PTHR30603:SF47">
    <property type="entry name" value="RNA POLYMERASE SIGMA FACTOR SIGD, CHLOROPLASTIC"/>
    <property type="match status" value="1"/>
</dbReference>
<dbReference type="GO" id="GO:0006352">
    <property type="term" value="P:DNA-templated transcription initiation"/>
    <property type="evidence" value="ECO:0007669"/>
    <property type="project" value="InterPro"/>
</dbReference>